<feature type="region of interest" description="Disordered" evidence="1">
    <location>
        <begin position="1"/>
        <end position="48"/>
    </location>
</feature>
<feature type="compositionally biased region" description="Low complexity" evidence="1">
    <location>
        <begin position="29"/>
        <end position="41"/>
    </location>
</feature>
<sequence>MFDVFRRKSTSSDTQNQPATEQPKRRSSKSSTYLSYSPSASGDYNSELNRLEHARMGAGIMRCNRL</sequence>
<proteinExistence type="predicted"/>
<feature type="compositionally biased region" description="Polar residues" evidence="1">
    <location>
        <begin position="11"/>
        <end position="20"/>
    </location>
</feature>
<dbReference type="EMBL" id="JAEPRA010000005">
    <property type="protein sequence ID" value="KAG2185251.1"/>
    <property type="molecule type" value="Genomic_DNA"/>
</dbReference>
<reference evidence="2" key="1">
    <citation type="submission" date="2020-12" db="EMBL/GenBank/DDBJ databases">
        <title>Metabolic potential, ecology and presence of endohyphal bacteria is reflected in genomic diversity of Mucoromycotina.</title>
        <authorList>
            <person name="Muszewska A."/>
            <person name="Okrasinska A."/>
            <person name="Steczkiewicz K."/>
            <person name="Drgas O."/>
            <person name="Orlowska M."/>
            <person name="Perlinska-Lenart U."/>
            <person name="Aleksandrzak-Piekarczyk T."/>
            <person name="Szatraj K."/>
            <person name="Zielenkiewicz U."/>
            <person name="Pilsyk S."/>
            <person name="Malc E."/>
            <person name="Mieczkowski P."/>
            <person name="Kruszewska J.S."/>
            <person name="Biernat P."/>
            <person name="Pawlowska J."/>
        </authorList>
    </citation>
    <scope>NUCLEOTIDE SEQUENCE</scope>
    <source>
        <strain evidence="2">WA0000051536</strain>
    </source>
</reference>
<name>A0A8H7Q5T9_9FUNG</name>
<gene>
    <name evidence="2" type="ORF">INT44_002041</name>
</gene>
<organism evidence="2 3">
    <name type="scientific">Umbelopsis vinacea</name>
    <dbReference type="NCBI Taxonomy" id="44442"/>
    <lineage>
        <taxon>Eukaryota</taxon>
        <taxon>Fungi</taxon>
        <taxon>Fungi incertae sedis</taxon>
        <taxon>Mucoromycota</taxon>
        <taxon>Mucoromycotina</taxon>
        <taxon>Umbelopsidomycetes</taxon>
        <taxon>Umbelopsidales</taxon>
        <taxon>Umbelopsidaceae</taxon>
        <taxon>Umbelopsis</taxon>
    </lineage>
</organism>
<evidence type="ECO:0000313" key="3">
    <source>
        <dbReference type="Proteomes" id="UP000612746"/>
    </source>
</evidence>
<evidence type="ECO:0000313" key="2">
    <source>
        <dbReference type="EMBL" id="KAG2185251.1"/>
    </source>
</evidence>
<protein>
    <submittedName>
        <fullName evidence="2">Uncharacterized protein</fullName>
    </submittedName>
</protein>
<keyword evidence="3" id="KW-1185">Reference proteome</keyword>
<comment type="caution">
    <text evidence="2">The sequence shown here is derived from an EMBL/GenBank/DDBJ whole genome shotgun (WGS) entry which is preliminary data.</text>
</comment>
<evidence type="ECO:0000256" key="1">
    <source>
        <dbReference type="SAM" id="MobiDB-lite"/>
    </source>
</evidence>
<dbReference type="AlphaFoldDB" id="A0A8H7Q5T9"/>
<dbReference type="Proteomes" id="UP000612746">
    <property type="component" value="Unassembled WGS sequence"/>
</dbReference>
<accession>A0A8H7Q5T9</accession>